<protein>
    <recommendedName>
        <fullName evidence="4">3-beta hydroxysteroid dehydrogenase/isomerase domain-containing protein</fullName>
    </recommendedName>
</protein>
<dbReference type="InterPro" id="IPR002225">
    <property type="entry name" value="3Beta_OHSteriod_DH/Estase"/>
</dbReference>
<evidence type="ECO:0000256" key="2">
    <source>
        <dbReference type="ARBA" id="ARBA00023002"/>
    </source>
</evidence>
<evidence type="ECO:0000256" key="1">
    <source>
        <dbReference type="ARBA" id="ARBA00009219"/>
    </source>
</evidence>
<evidence type="ECO:0000313" key="5">
    <source>
        <dbReference type="EMBL" id="CAD5211228.1"/>
    </source>
</evidence>
<reference evidence="5" key="1">
    <citation type="submission" date="2020-09" db="EMBL/GenBank/DDBJ databases">
        <authorList>
            <person name="Kikuchi T."/>
        </authorList>
    </citation>
    <scope>NUCLEOTIDE SEQUENCE</scope>
    <source>
        <strain evidence="5">SH1</strain>
    </source>
</reference>
<dbReference type="EMBL" id="CAJFDH010000002">
    <property type="protein sequence ID" value="CAD5211228.1"/>
    <property type="molecule type" value="Genomic_DNA"/>
</dbReference>
<keyword evidence="2 3" id="KW-0560">Oxidoreductase</keyword>
<dbReference type="GO" id="GO:0016616">
    <property type="term" value="F:oxidoreductase activity, acting on the CH-OH group of donors, NAD or NADP as acceptor"/>
    <property type="evidence" value="ECO:0007669"/>
    <property type="project" value="InterPro"/>
</dbReference>
<feature type="domain" description="3-beta hydroxysteroid dehydrogenase/isomerase" evidence="4">
    <location>
        <begin position="5"/>
        <end position="277"/>
    </location>
</feature>
<dbReference type="AlphaFoldDB" id="A0A811K6X1"/>
<evidence type="ECO:0000259" key="4">
    <source>
        <dbReference type="Pfam" id="PF01073"/>
    </source>
</evidence>
<dbReference type="Proteomes" id="UP000614601">
    <property type="component" value="Unassembled WGS sequence"/>
</dbReference>
<proteinExistence type="inferred from homology"/>
<dbReference type="GO" id="GO:0006694">
    <property type="term" value="P:steroid biosynthetic process"/>
    <property type="evidence" value="ECO:0007669"/>
    <property type="project" value="InterPro"/>
</dbReference>
<sequence length="375" mass="42474">MVKVVITGGAGFVAAHLIKRLQEQCSDVVDEIHTIDRKPLAQSFNAGISVIYHAKDLSDDILDNIFKDASVVFHLARKQYEPLMGINYNEQYQRDNLQATKNVVDTMIRQKVGNIIYMGDAYANLPARDNFGNSEDVHSGEPSSYMLGVYGEARTKAELYVRNRIGQKYDDNNKLNGVCFRPTMIYGEGSRKLVNIVKEVAEANNGELVHVEGPSNGLMQYIYVGNLIRYMEEAMRVLLSKPSDISGHFFYCMDKTEATRFNDMMFRLLEPSGIKFGTSYNVISLYLRTALAQTKLRLFGIKPDTAMYNMGALRLFVMYAIGFSNRKQALMFKTRPYITQEEAMARTASWITSKDFNNATTTVPQKAEKPVFRRG</sequence>
<dbReference type="Proteomes" id="UP000783686">
    <property type="component" value="Unassembled WGS sequence"/>
</dbReference>
<organism evidence="5 6">
    <name type="scientific">Bursaphelenchus okinawaensis</name>
    <dbReference type="NCBI Taxonomy" id="465554"/>
    <lineage>
        <taxon>Eukaryota</taxon>
        <taxon>Metazoa</taxon>
        <taxon>Ecdysozoa</taxon>
        <taxon>Nematoda</taxon>
        <taxon>Chromadorea</taxon>
        <taxon>Rhabditida</taxon>
        <taxon>Tylenchina</taxon>
        <taxon>Tylenchomorpha</taxon>
        <taxon>Aphelenchoidea</taxon>
        <taxon>Aphelenchoididae</taxon>
        <taxon>Bursaphelenchus</taxon>
    </lineage>
</organism>
<evidence type="ECO:0000256" key="3">
    <source>
        <dbReference type="RuleBase" id="RU004475"/>
    </source>
</evidence>
<dbReference type="InterPro" id="IPR050177">
    <property type="entry name" value="Lipid_A_modif_metabolic_enz"/>
</dbReference>
<keyword evidence="6" id="KW-1185">Reference proteome</keyword>
<comment type="caution">
    <text evidence="5">The sequence shown here is derived from an EMBL/GenBank/DDBJ whole genome shotgun (WGS) entry which is preliminary data.</text>
</comment>
<dbReference type="OrthoDB" id="2735536at2759"/>
<dbReference type="PANTHER" id="PTHR43245">
    <property type="entry name" value="BIFUNCTIONAL POLYMYXIN RESISTANCE PROTEIN ARNA"/>
    <property type="match status" value="1"/>
</dbReference>
<name>A0A811K6X1_9BILA</name>
<gene>
    <name evidence="5" type="ORF">BOKJ2_LOCUS3589</name>
</gene>
<dbReference type="InterPro" id="IPR036291">
    <property type="entry name" value="NAD(P)-bd_dom_sf"/>
</dbReference>
<dbReference type="PANTHER" id="PTHR43245:SF51">
    <property type="entry name" value="SHORT CHAIN DEHYDROGENASE_REDUCTASE FAMILY 42E, MEMBER 2"/>
    <property type="match status" value="1"/>
</dbReference>
<evidence type="ECO:0000313" key="6">
    <source>
        <dbReference type="Proteomes" id="UP000614601"/>
    </source>
</evidence>
<dbReference type="Gene3D" id="3.40.50.720">
    <property type="entry name" value="NAD(P)-binding Rossmann-like Domain"/>
    <property type="match status" value="1"/>
</dbReference>
<dbReference type="Pfam" id="PF01073">
    <property type="entry name" value="3Beta_HSD"/>
    <property type="match status" value="1"/>
</dbReference>
<dbReference type="EMBL" id="CAJFCW020000002">
    <property type="protein sequence ID" value="CAG9092958.1"/>
    <property type="molecule type" value="Genomic_DNA"/>
</dbReference>
<comment type="similarity">
    <text evidence="1 3">Belongs to the 3-beta-HSD family.</text>
</comment>
<dbReference type="SUPFAM" id="SSF51735">
    <property type="entry name" value="NAD(P)-binding Rossmann-fold domains"/>
    <property type="match status" value="1"/>
</dbReference>
<accession>A0A811K6X1</accession>